<dbReference type="Gene3D" id="3.30.420.10">
    <property type="entry name" value="Ribonuclease H-like superfamily/Ribonuclease H"/>
    <property type="match status" value="1"/>
</dbReference>
<dbReference type="InterPro" id="IPR036397">
    <property type="entry name" value="RNaseH_sf"/>
</dbReference>
<comment type="caution">
    <text evidence="2">The sequence shown here is derived from an EMBL/GenBank/DDBJ whole genome shotgun (WGS) entry which is preliminary data.</text>
</comment>
<feature type="domain" description="Integrase catalytic" evidence="1">
    <location>
        <begin position="220"/>
        <end position="403"/>
    </location>
</feature>
<dbReference type="SUPFAM" id="SSF53098">
    <property type="entry name" value="Ribonuclease H-like"/>
    <property type="match status" value="1"/>
</dbReference>
<organism evidence="2 3">
    <name type="scientific">Porites evermanni</name>
    <dbReference type="NCBI Taxonomy" id="104178"/>
    <lineage>
        <taxon>Eukaryota</taxon>
        <taxon>Metazoa</taxon>
        <taxon>Cnidaria</taxon>
        <taxon>Anthozoa</taxon>
        <taxon>Hexacorallia</taxon>
        <taxon>Scleractinia</taxon>
        <taxon>Fungiina</taxon>
        <taxon>Poritidae</taxon>
        <taxon>Porites</taxon>
    </lineage>
</organism>
<evidence type="ECO:0000313" key="2">
    <source>
        <dbReference type="EMBL" id="CAH3028868.1"/>
    </source>
</evidence>
<reference evidence="2 3" key="1">
    <citation type="submission" date="2022-05" db="EMBL/GenBank/DDBJ databases">
        <authorList>
            <consortium name="Genoscope - CEA"/>
            <person name="William W."/>
        </authorList>
    </citation>
    <scope>NUCLEOTIDE SEQUENCE [LARGE SCALE GENOMIC DNA]</scope>
</reference>
<dbReference type="InterPro" id="IPR012337">
    <property type="entry name" value="RNaseH-like_sf"/>
</dbReference>
<feature type="non-terminal residue" evidence="2">
    <location>
        <position position="408"/>
    </location>
</feature>
<dbReference type="PANTHER" id="PTHR46791">
    <property type="entry name" value="EXPRESSED PROTEIN"/>
    <property type="match status" value="1"/>
</dbReference>
<keyword evidence="3" id="KW-1185">Reference proteome</keyword>
<dbReference type="Pfam" id="PF24764">
    <property type="entry name" value="rva_4"/>
    <property type="match status" value="1"/>
</dbReference>
<dbReference type="PROSITE" id="PS50994">
    <property type="entry name" value="INTEGRASE"/>
    <property type="match status" value="1"/>
</dbReference>
<protein>
    <recommendedName>
        <fullName evidence="1">Integrase catalytic domain-containing protein</fullName>
    </recommendedName>
</protein>
<dbReference type="EMBL" id="CALNXI010000538">
    <property type="protein sequence ID" value="CAH3028868.1"/>
    <property type="molecule type" value="Genomic_DNA"/>
</dbReference>
<gene>
    <name evidence="2" type="ORF">PEVE_00035051</name>
</gene>
<dbReference type="PANTHER" id="PTHR46791:SF5">
    <property type="entry name" value="CLR5 DOMAIN-CONTAINING PROTEIN-RELATED"/>
    <property type="match status" value="1"/>
</dbReference>
<dbReference type="Proteomes" id="UP001159427">
    <property type="component" value="Unassembled WGS sequence"/>
</dbReference>
<evidence type="ECO:0000259" key="1">
    <source>
        <dbReference type="PROSITE" id="PS50994"/>
    </source>
</evidence>
<dbReference type="InterPro" id="IPR001584">
    <property type="entry name" value="Integrase_cat-core"/>
</dbReference>
<name>A0ABN8MNE6_9CNID</name>
<evidence type="ECO:0000313" key="3">
    <source>
        <dbReference type="Proteomes" id="UP001159427"/>
    </source>
</evidence>
<sequence length="408" mass="47584">MAHEGQHQSPLELITQNVRGILADVLNKLECGDVDHSIDFARYRVEWLCSVLLRLGGSLEENLLPRLQEAQQLLAILDRDDYSNCTSYAPPVIKTGIRGRPKFYIPREQLEYFIQYGFKATDISKMLCVCDKTVYRRLEEYGISMRMNYTQITEPELDDVIRNILREFPNSGYKSLRGHLLARGLKVQERRLREAVRRTDPEGIIVRALQLRVTPRRVYNVKQPLSLWHMDGNHKLIRWKLVVHGCIDGYSRKVMYLSCHGNNRADTVLAEFTQAVNSYGLPSRVRGDHGIENVRVAQYMFNHPYRGPGRKSYITGPSVHNQRIERLWRDLFVGCLYIYYSVFYYLEDSGYLDVADNVHMFCLHYVFKARINQHLKWFSTGWDNHPIRTAGNRTPNQLWIIGSLEATR</sequence>
<accession>A0ABN8MNE6</accession>
<dbReference type="InterPro" id="IPR058913">
    <property type="entry name" value="Integrase_dom_put"/>
</dbReference>
<proteinExistence type="predicted"/>